<dbReference type="Proteomes" id="UP000226429">
    <property type="component" value="Unassembled WGS sequence"/>
</dbReference>
<name>A0A370CHJ1_9COXI</name>
<sequence>MHPLTLRNLNLLKRKKELCLSVIKRKSKNSLWRQVICKKRKPKLHQSANKNLFFNCAEMLVGDQSPKNELKVNPLKDKLAHLILECNQTGKVEKLYQEYIQNNKLNECAYRHFYNKLSAKIEILKIISVDKGKNIALVPNLVAKLLCFLTYSVEMASSHVLRALGAGARHGINKISEVRKIRSAKNKLQHCITDHKFIRLLSILLTTMHALDIPTEQKKIDSFVDEHFLDFWSLFKKQAKLSPNTENLNGFWSTCLFIYFKELKSPLLQDNFDQCLNKMTETLKDVDYSLQLKNIMEISPENYMAFFQLFTRQTAAVQCYITQVLEQLVQAANASKSCDSLPNFGMMNRFYQDNNASPCAPIPATTYAKSSPRLIASC</sequence>
<gene>
    <name evidence="1" type="ORF">CFE62_004455</name>
</gene>
<keyword evidence="2" id="KW-1185">Reference proteome</keyword>
<dbReference type="AlphaFoldDB" id="A0A370CHJ1"/>
<reference evidence="1 2" key="1">
    <citation type="journal article" date="2017" name="Int. J. Syst. Evol. Microbiol.">
        <title>Aquarickettsiella crustaci n. gen. n. sp. (Gammaproteobacteria: Legionellales: Coxiellaceae); a bacterial pathogen of the freshwater crustacean: Gammarus fossarum (Malacostraca: Amphipoda).</title>
        <authorList>
            <person name="Bojko J."/>
            <person name="Dunn A.M."/>
            <person name="Stebbing P.D."/>
            <person name="Van Aerle R."/>
            <person name="Bacela-Spychalska K."/>
            <person name="Bean T.P."/>
            <person name="Stentiford G.D."/>
        </authorList>
    </citation>
    <scope>NUCLEOTIDE SEQUENCE [LARGE SCALE GENOMIC DNA]</scope>
    <source>
        <strain evidence="1">RA15029</strain>
    </source>
</reference>
<evidence type="ECO:0000313" key="1">
    <source>
        <dbReference type="EMBL" id="RDH40359.1"/>
    </source>
</evidence>
<reference evidence="1 2" key="2">
    <citation type="journal article" date="2018" name="J. Invertebr. Pathol.">
        <title>'Candidatus Aquirickettsiella gammari' (Gammaproteobacteria: Legionellales: Coxiellaceae): A bacterial pathogen of the freshwater crustacean Gammarus fossarum (Malacostraca: Amphipoda).</title>
        <authorList>
            <person name="Bojko J."/>
            <person name="Dunn A.M."/>
            <person name="Stebbing P.D."/>
            <person name="van Aerle R."/>
            <person name="Bacela-Spychalska K."/>
            <person name="Bean T.P."/>
            <person name="Urrutia A."/>
            <person name="Stentiford G.D."/>
        </authorList>
    </citation>
    <scope>NUCLEOTIDE SEQUENCE [LARGE SCALE GENOMIC DNA]</scope>
    <source>
        <strain evidence="1">RA15029</strain>
    </source>
</reference>
<evidence type="ECO:0000313" key="2">
    <source>
        <dbReference type="Proteomes" id="UP000226429"/>
    </source>
</evidence>
<dbReference type="EMBL" id="NMOS02000010">
    <property type="protein sequence ID" value="RDH40359.1"/>
    <property type="molecule type" value="Genomic_DNA"/>
</dbReference>
<protein>
    <submittedName>
        <fullName evidence="1">Uncharacterized protein</fullName>
    </submittedName>
</protein>
<accession>A0A370CHJ1</accession>
<organism evidence="1 2">
    <name type="scientific">Candidatus Aquirickettsiella gammari</name>
    <dbReference type="NCBI Taxonomy" id="2016198"/>
    <lineage>
        <taxon>Bacteria</taxon>
        <taxon>Pseudomonadati</taxon>
        <taxon>Pseudomonadota</taxon>
        <taxon>Gammaproteobacteria</taxon>
        <taxon>Legionellales</taxon>
        <taxon>Coxiellaceae</taxon>
        <taxon>Candidatus Aquirickettsiella</taxon>
    </lineage>
</organism>
<proteinExistence type="predicted"/>
<comment type="caution">
    <text evidence="1">The sequence shown here is derived from an EMBL/GenBank/DDBJ whole genome shotgun (WGS) entry which is preliminary data.</text>
</comment>